<comment type="caution">
    <text evidence="3">The sequence shown here is derived from an EMBL/GenBank/DDBJ whole genome shotgun (WGS) entry which is preliminary data.</text>
</comment>
<sequence>MATRKYDATATADALVAELADEIKGKVILTTGVSPGGIGATFVEAIAKAHPALLILAGRNVDKVAAVAALLPEGVKTRVLQLDLASLAAVRAAADIVRQWKDVEHIDVVVNNAAIMATDFALSPDGFESQLATNHLGHFLFTNLIMDKILASKAPRVVNVSSDGHRLSPIRWADLNFSHKEETPGATYNKWTAYGQSKTANMLMAISLAEKLGPKHGLLAYSLHPGVILSSNLGNHIDWTADLSSLRELPGPIGAWKPEGWSAFKTKTAQEGAATHVYAAFEPSLKAHNGAYLEDSHVADPWIETVKPWATNSIEAERLWKLSQELVDQEFKYEE</sequence>
<dbReference type="InterPro" id="IPR036291">
    <property type="entry name" value="NAD(P)-bd_dom_sf"/>
</dbReference>
<keyword evidence="2" id="KW-0560">Oxidoreductase</keyword>
<dbReference type="Pfam" id="PF00106">
    <property type="entry name" value="adh_short"/>
    <property type="match status" value="1"/>
</dbReference>
<organism evidence="3 4">
    <name type="scientific">Mycena rosella</name>
    <name type="common">Pink bonnet</name>
    <name type="synonym">Agaricus rosellus</name>
    <dbReference type="NCBI Taxonomy" id="1033263"/>
    <lineage>
        <taxon>Eukaryota</taxon>
        <taxon>Fungi</taxon>
        <taxon>Dikarya</taxon>
        <taxon>Basidiomycota</taxon>
        <taxon>Agaricomycotina</taxon>
        <taxon>Agaricomycetes</taxon>
        <taxon>Agaricomycetidae</taxon>
        <taxon>Agaricales</taxon>
        <taxon>Marasmiineae</taxon>
        <taxon>Mycenaceae</taxon>
        <taxon>Mycena</taxon>
    </lineage>
</organism>
<dbReference type="InterPro" id="IPR002347">
    <property type="entry name" value="SDR_fam"/>
</dbReference>
<name>A0AAD7GKP5_MYCRO</name>
<evidence type="ECO:0000256" key="2">
    <source>
        <dbReference type="ARBA" id="ARBA00023002"/>
    </source>
</evidence>
<reference evidence="3" key="1">
    <citation type="submission" date="2023-03" db="EMBL/GenBank/DDBJ databases">
        <title>Massive genome expansion in bonnet fungi (Mycena s.s.) driven by repeated elements and novel gene families across ecological guilds.</title>
        <authorList>
            <consortium name="Lawrence Berkeley National Laboratory"/>
            <person name="Harder C.B."/>
            <person name="Miyauchi S."/>
            <person name="Viragh M."/>
            <person name="Kuo A."/>
            <person name="Thoen E."/>
            <person name="Andreopoulos B."/>
            <person name="Lu D."/>
            <person name="Skrede I."/>
            <person name="Drula E."/>
            <person name="Henrissat B."/>
            <person name="Morin E."/>
            <person name="Kohler A."/>
            <person name="Barry K."/>
            <person name="LaButti K."/>
            <person name="Morin E."/>
            <person name="Salamov A."/>
            <person name="Lipzen A."/>
            <person name="Mereny Z."/>
            <person name="Hegedus B."/>
            <person name="Baldrian P."/>
            <person name="Stursova M."/>
            <person name="Weitz H."/>
            <person name="Taylor A."/>
            <person name="Grigoriev I.V."/>
            <person name="Nagy L.G."/>
            <person name="Martin F."/>
            <person name="Kauserud H."/>
        </authorList>
    </citation>
    <scope>NUCLEOTIDE SEQUENCE</scope>
    <source>
        <strain evidence="3">CBHHK067</strain>
    </source>
</reference>
<dbReference type="PANTHER" id="PTHR24320">
    <property type="entry name" value="RETINOL DEHYDROGENASE"/>
    <property type="match status" value="1"/>
</dbReference>
<comment type="similarity">
    <text evidence="1">Belongs to the short-chain dehydrogenases/reductases (SDR) family.</text>
</comment>
<accession>A0AAD7GKP5</accession>
<gene>
    <name evidence="3" type="ORF">B0H17DRAFT_1159378</name>
</gene>
<dbReference type="EMBL" id="JARKIE010000045">
    <property type="protein sequence ID" value="KAJ7693557.1"/>
    <property type="molecule type" value="Genomic_DNA"/>
</dbReference>
<evidence type="ECO:0000256" key="1">
    <source>
        <dbReference type="ARBA" id="ARBA00006484"/>
    </source>
</evidence>
<dbReference type="Gene3D" id="3.40.50.720">
    <property type="entry name" value="NAD(P)-binding Rossmann-like Domain"/>
    <property type="match status" value="1"/>
</dbReference>
<proteinExistence type="inferred from homology"/>
<evidence type="ECO:0000313" key="4">
    <source>
        <dbReference type="Proteomes" id="UP001221757"/>
    </source>
</evidence>
<keyword evidence="4" id="KW-1185">Reference proteome</keyword>
<protein>
    <submittedName>
        <fullName evidence="3">Retinol dehydrogenase 13</fullName>
    </submittedName>
</protein>
<dbReference type="PRINTS" id="PR00081">
    <property type="entry name" value="GDHRDH"/>
</dbReference>
<dbReference type="GO" id="GO:0016491">
    <property type="term" value="F:oxidoreductase activity"/>
    <property type="evidence" value="ECO:0007669"/>
    <property type="project" value="UniProtKB-KW"/>
</dbReference>
<evidence type="ECO:0000313" key="3">
    <source>
        <dbReference type="EMBL" id="KAJ7693557.1"/>
    </source>
</evidence>
<dbReference type="SUPFAM" id="SSF51735">
    <property type="entry name" value="NAD(P)-binding Rossmann-fold domains"/>
    <property type="match status" value="1"/>
</dbReference>
<dbReference type="AlphaFoldDB" id="A0AAD7GKP5"/>
<dbReference type="PANTHER" id="PTHR24320:SF283">
    <property type="entry name" value="RETINOL DEHYDROGENASE 11"/>
    <property type="match status" value="1"/>
</dbReference>
<dbReference type="Proteomes" id="UP001221757">
    <property type="component" value="Unassembled WGS sequence"/>
</dbReference>